<sequence length="85" mass="9610">MSSGLWGDLSAFLYVSNPFLAIWTGGWFRTTLGCKSPCLLMRDNQTIIFNQICTILWLYFHRQSFGQVILRQGINLISCSVAADC</sequence>
<dbReference type="EMBL" id="LN902843">
    <property type="protein sequence ID" value="CDS37823.1"/>
    <property type="molecule type" value="Genomic_DNA"/>
</dbReference>
<keyword evidence="1" id="KW-0472">Membrane</keyword>
<reference evidence="2" key="2">
    <citation type="submission" date="2015-11" db="EMBL/GenBank/DDBJ databases">
        <authorList>
            <person name="Zhang Y."/>
            <person name="Guo Z."/>
        </authorList>
    </citation>
    <scope>NUCLEOTIDE SEQUENCE</scope>
</reference>
<keyword evidence="1" id="KW-0812">Transmembrane</keyword>
<gene>
    <name evidence="2" type="ORF">EmuJ_000510800</name>
</gene>
<accession>A0A068Y001</accession>
<keyword evidence="3" id="KW-1185">Reference proteome</keyword>
<feature type="transmembrane region" description="Helical" evidence="1">
    <location>
        <begin position="12"/>
        <end position="32"/>
    </location>
</feature>
<evidence type="ECO:0000313" key="2">
    <source>
        <dbReference type="EMBL" id="CDS37823.1"/>
    </source>
</evidence>
<dbReference type="Proteomes" id="UP000017246">
    <property type="component" value="Unassembled WGS sequence"/>
</dbReference>
<keyword evidence="1" id="KW-1133">Transmembrane helix</keyword>
<evidence type="ECO:0000256" key="1">
    <source>
        <dbReference type="SAM" id="Phobius"/>
    </source>
</evidence>
<name>A0A068Y001_ECHMU</name>
<dbReference type="AlphaFoldDB" id="A0A068Y001"/>
<reference evidence="2" key="1">
    <citation type="journal article" date="2013" name="Nature">
        <title>The genomes of four tapeworm species reveal adaptations to parasitism.</title>
        <authorList>
            <person name="Tsai I.J."/>
            <person name="Zarowiecki M."/>
            <person name="Holroyd N."/>
            <person name="Garciarrubio A."/>
            <person name="Sanchez-Flores A."/>
            <person name="Brooks K.L."/>
            <person name="Tracey A."/>
            <person name="Bobes R.J."/>
            <person name="Fragoso G."/>
            <person name="Sciutto E."/>
            <person name="Aslett M."/>
            <person name="Beasley H."/>
            <person name="Bennett H.M."/>
            <person name="Cai J."/>
            <person name="Camicia F."/>
            <person name="Clark R."/>
            <person name="Cucher M."/>
            <person name="De Silva N."/>
            <person name="Day T.A."/>
            <person name="Deplazes P."/>
            <person name="Estrada K."/>
            <person name="Fernandez C."/>
            <person name="Holland P.W."/>
            <person name="Hou J."/>
            <person name="Hu S."/>
            <person name="Huckvale T."/>
            <person name="Hung S.S."/>
            <person name="Kamenetzky L."/>
            <person name="Keane J.A."/>
            <person name="Kiss F."/>
            <person name="Koziol U."/>
            <person name="Lambert O."/>
            <person name="Liu K."/>
            <person name="Luo X."/>
            <person name="Luo Y."/>
            <person name="Macchiaroli N."/>
            <person name="Nichol S."/>
            <person name="Paps J."/>
            <person name="Parkinson J."/>
            <person name="Pouchkina-Stantcheva N."/>
            <person name="Riddiford N."/>
            <person name="Rosenzvit M."/>
            <person name="Salinas G."/>
            <person name="Wasmuth J.D."/>
            <person name="Zamanian M."/>
            <person name="Zheng Y."/>
            <person name="Cai X."/>
            <person name="Soberon X."/>
            <person name="Olson P.D."/>
            <person name="Laclette J.P."/>
            <person name="Brehm K."/>
            <person name="Berriman M."/>
            <person name="Garciarrubio A."/>
            <person name="Bobes R.J."/>
            <person name="Fragoso G."/>
            <person name="Sanchez-Flores A."/>
            <person name="Estrada K."/>
            <person name="Cevallos M.A."/>
            <person name="Morett E."/>
            <person name="Gonzalez V."/>
            <person name="Portillo T."/>
            <person name="Ochoa-Leyva A."/>
            <person name="Jose M.V."/>
            <person name="Sciutto E."/>
            <person name="Landa A."/>
            <person name="Jimenez L."/>
            <person name="Valdes V."/>
            <person name="Carrero J.C."/>
            <person name="Larralde C."/>
            <person name="Morales-Montor J."/>
            <person name="Limon-Lason J."/>
            <person name="Soberon X."/>
            <person name="Laclette J.P."/>
        </authorList>
    </citation>
    <scope>NUCLEOTIDE SEQUENCE [LARGE SCALE GENOMIC DNA]</scope>
</reference>
<proteinExistence type="predicted"/>
<evidence type="ECO:0000313" key="3">
    <source>
        <dbReference type="Proteomes" id="UP000017246"/>
    </source>
</evidence>
<organism evidence="2 3">
    <name type="scientific">Echinococcus multilocularis</name>
    <name type="common">Fox tapeworm</name>
    <dbReference type="NCBI Taxonomy" id="6211"/>
    <lineage>
        <taxon>Eukaryota</taxon>
        <taxon>Metazoa</taxon>
        <taxon>Spiralia</taxon>
        <taxon>Lophotrochozoa</taxon>
        <taxon>Platyhelminthes</taxon>
        <taxon>Cestoda</taxon>
        <taxon>Eucestoda</taxon>
        <taxon>Cyclophyllidea</taxon>
        <taxon>Taeniidae</taxon>
        <taxon>Echinococcus</taxon>
    </lineage>
</organism>
<protein>
    <submittedName>
        <fullName evidence="2">Expressed protein</fullName>
    </submittedName>
</protein>